<dbReference type="Pfam" id="PF01774">
    <property type="entry name" value="UreD"/>
    <property type="match status" value="1"/>
</dbReference>
<dbReference type="InterPro" id="IPR002669">
    <property type="entry name" value="UreD"/>
</dbReference>
<evidence type="ECO:0000256" key="3">
    <source>
        <dbReference type="HAMAP-Rule" id="MF_01384"/>
    </source>
</evidence>
<dbReference type="PANTHER" id="PTHR33643">
    <property type="entry name" value="UREASE ACCESSORY PROTEIN D"/>
    <property type="match status" value="1"/>
</dbReference>
<dbReference type="PANTHER" id="PTHR33643:SF1">
    <property type="entry name" value="UREASE ACCESSORY PROTEIN D"/>
    <property type="match status" value="1"/>
</dbReference>
<evidence type="ECO:0000256" key="1">
    <source>
        <dbReference type="ARBA" id="ARBA00007177"/>
    </source>
</evidence>
<comment type="function">
    <text evidence="3">Required for maturation of urease via the functional incorporation of the urease nickel metallocenter.</text>
</comment>
<organism evidence="4 5">
    <name type="scientific">Aestuariivirga litoralis</name>
    <dbReference type="NCBI Taxonomy" id="2650924"/>
    <lineage>
        <taxon>Bacteria</taxon>
        <taxon>Pseudomonadati</taxon>
        <taxon>Pseudomonadota</taxon>
        <taxon>Alphaproteobacteria</taxon>
        <taxon>Hyphomicrobiales</taxon>
        <taxon>Aestuariivirgaceae</taxon>
        <taxon>Aestuariivirga</taxon>
    </lineage>
</organism>
<evidence type="ECO:0000313" key="5">
    <source>
        <dbReference type="Proteomes" id="UP000248795"/>
    </source>
</evidence>
<comment type="caution">
    <text evidence="4">The sequence shown here is derived from an EMBL/GenBank/DDBJ whole genome shotgun (WGS) entry which is preliminary data.</text>
</comment>
<proteinExistence type="inferred from homology"/>
<dbReference type="HAMAP" id="MF_01384">
    <property type="entry name" value="UreD"/>
    <property type="match status" value="1"/>
</dbReference>
<comment type="subunit">
    <text evidence="3">UreD, UreF and UreG form a complex that acts as a GTP-hydrolysis-dependent molecular chaperone, activating the urease apoprotein by helping to assemble the nickel containing metallocenter of UreC. The UreE protein probably delivers the nickel.</text>
</comment>
<keyword evidence="3" id="KW-0963">Cytoplasm</keyword>
<sequence length="284" mass="30267">MTRATLSASAPAASWKAELELWFAPAAGKTRLARRRHLGPLMVQSPFHPEKDGTCHVYVLHPPGGVAGGDELALKFHLAPAARALLTTPGATKFYCTRTGLSRQVTAIDVADGGMCEYFPQETILFDGAQAEVVTEVDLAGSAGFAGWDFFCLGRPAADERFATGRLRQRVEIRRDGRPLWVERSNLAGGSPMLGAAHALAGHTTWGTMVYVAAGLDSAAERVRAALGDQGQGRFSVSCLAEVVVCRYLGPHAAEGKALFARAWGVLRNLSQGKAASPPRIWAT</sequence>
<evidence type="ECO:0000313" key="4">
    <source>
        <dbReference type="EMBL" id="PZF75389.1"/>
    </source>
</evidence>
<gene>
    <name evidence="3" type="primary">ureD</name>
    <name evidence="4" type="ORF">DK847_18545</name>
</gene>
<comment type="similarity">
    <text evidence="1 3">Belongs to the UreD family.</text>
</comment>
<dbReference type="AlphaFoldDB" id="A0A2W2BGV4"/>
<dbReference type="GO" id="GO:0005737">
    <property type="term" value="C:cytoplasm"/>
    <property type="evidence" value="ECO:0007669"/>
    <property type="project" value="UniProtKB-SubCell"/>
</dbReference>
<keyword evidence="3" id="KW-0996">Nickel insertion</keyword>
<protein>
    <recommendedName>
        <fullName evidence="3">Urease accessory protein UreD</fullName>
    </recommendedName>
</protein>
<name>A0A2W2BGV4_9HYPH</name>
<comment type="subcellular location">
    <subcellularLocation>
        <location evidence="3">Cytoplasm</location>
    </subcellularLocation>
</comment>
<keyword evidence="5" id="KW-1185">Reference proteome</keyword>
<dbReference type="GO" id="GO:0016151">
    <property type="term" value="F:nickel cation binding"/>
    <property type="evidence" value="ECO:0007669"/>
    <property type="project" value="UniProtKB-UniRule"/>
</dbReference>
<evidence type="ECO:0000256" key="2">
    <source>
        <dbReference type="ARBA" id="ARBA00023186"/>
    </source>
</evidence>
<dbReference type="RefSeq" id="WP_111200093.1">
    <property type="nucleotide sequence ID" value="NZ_QKVK01000011.1"/>
</dbReference>
<dbReference type="EMBL" id="QKVK01000011">
    <property type="protein sequence ID" value="PZF75389.1"/>
    <property type="molecule type" value="Genomic_DNA"/>
</dbReference>
<dbReference type="Proteomes" id="UP000248795">
    <property type="component" value="Unassembled WGS sequence"/>
</dbReference>
<reference evidence="5" key="1">
    <citation type="submission" date="2018-06" db="EMBL/GenBank/DDBJ databases">
        <title>Aestuariibacter litoralis strain KCTC 52945T.</title>
        <authorList>
            <person name="Li X."/>
            <person name="Salam N."/>
            <person name="Li J.-L."/>
            <person name="Chen Y.-M."/>
            <person name="Yang Z.-W."/>
            <person name="Zhang L.-Y."/>
            <person name="Han M.-X."/>
            <person name="Xiao M."/>
            <person name="Li W.-J."/>
        </authorList>
    </citation>
    <scope>NUCLEOTIDE SEQUENCE [LARGE SCALE GENOMIC DNA]</scope>
    <source>
        <strain evidence="5">KCTC 52945</strain>
    </source>
</reference>
<accession>A0A2W2BGV4</accession>
<keyword evidence="2 3" id="KW-0143">Chaperone</keyword>